<accession>A0AAV2VL62</accession>
<dbReference type="RefSeq" id="WP_022610897.1">
    <property type="nucleotide sequence ID" value="NZ_LK391965.1"/>
</dbReference>
<comment type="caution">
    <text evidence="1">The sequence shown here is derived from an EMBL/GenBank/DDBJ whole genome shotgun (WGS) entry which is preliminary data.</text>
</comment>
<organism evidence="1 2">
    <name type="scientific">Vibrio nigripulchritudo SOn1</name>
    <dbReference type="NCBI Taxonomy" id="1238450"/>
    <lineage>
        <taxon>Bacteria</taxon>
        <taxon>Pseudomonadati</taxon>
        <taxon>Pseudomonadota</taxon>
        <taxon>Gammaproteobacteria</taxon>
        <taxon>Vibrionales</taxon>
        <taxon>Vibrionaceae</taxon>
        <taxon>Vibrio</taxon>
    </lineage>
</organism>
<protein>
    <submittedName>
        <fullName evidence="1">Uncharacterized protein</fullName>
    </submittedName>
</protein>
<sequence length="97" mass="10714">MSKYTFTDFTLELVSECESAPMCIKIGNTGFSIDLPKGGAFYFVPLSESEENVVMFKMDSSTDRPPEISFIVSNIELEQLKKVSLLPVNGLCGEKHG</sequence>
<gene>
    <name evidence="1" type="ORF">VIBNISOn1_1480002</name>
</gene>
<proteinExistence type="predicted"/>
<evidence type="ECO:0000313" key="1">
    <source>
        <dbReference type="EMBL" id="CCO45428.1"/>
    </source>
</evidence>
<evidence type="ECO:0000313" key="2">
    <source>
        <dbReference type="Proteomes" id="UP000018211"/>
    </source>
</evidence>
<dbReference type="Proteomes" id="UP000018211">
    <property type="component" value="Unassembled WGS sequence"/>
</dbReference>
<dbReference type="AlphaFoldDB" id="A0AAV2VL62"/>
<reference evidence="1 2" key="1">
    <citation type="journal article" date="2013" name="ISME J.">
        <title>Comparative genomics of pathogenic lineages of Vibrio nigripulchritudo identifies virulence-associated traits.</title>
        <authorList>
            <person name="Goudenege D."/>
            <person name="Labreuche Y."/>
            <person name="Krin E."/>
            <person name="Ansquer D."/>
            <person name="Mangenot S."/>
            <person name="Calteau A."/>
            <person name="Medigue C."/>
            <person name="Mazel D."/>
            <person name="Polz M.F."/>
            <person name="Le Roux F."/>
        </authorList>
    </citation>
    <scope>NUCLEOTIDE SEQUENCE [LARGE SCALE GENOMIC DNA]</scope>
    <source>
        <strain evidence="1 2">SOn1</strain>
    </source>
</reference>
<dbReference type="EMBL" id="CAOF01000055">
    <property type="protein sequence ID" value="CCO45428.1"/>
    <property type="molecule type" value="Genomic_DNA"/>
</dbReference>
<name>A0AAV2VL62_9VIBR</name>